<dbReference type="Pfam" id="PF08208">
    <property type="entry name" value="RNA_polI_A34"/>
    <property type="match status" value="1"/>
</dbReference>
<dbReference type="EMBL" id="NHYD01003146">
    <property type="protein sequence ID" value="PPQ82373.1"/>
    <property type="molecule type" value="Genomic_DNA"/>
</dbReference>
<dbReference type="InParanoid" id="A0A409WV28"/>
<feature type="region of interest" description="Disordered" evidence="1">
    <location>
        <begin position="1"/>
        <end position="57"/>
    </location>
</feature>
<comment type="caution">
    <text evidence="2">The sequence shown here is derived from an EMBL/GenBank/DDBJ whole genome shotgun (WGS) entry which is preliminary data.</text>
</comment>
<proteinExistence type="predicted"/>
<organism evidence="2 3">
    <name type="scientific">Psilocybe cyanescens</name>
    <dbReference type="NCBI Taxonomy" id="93625"/>
    <lineage>
        <taxon>Eukaryota</taxon>
        <taxon>Fungi</taxon>
        <taxon>Dikarya</taxon>
        <taxon>Basidiomycota</taxon>
        <taxon>Agaricomycotina</taxon>
        <taxon>Agaricomycetes</taxon>
        <taxon>Agaricomycetidae</taxon>
        <taxon>Agaricales</taxon>
        <taxon>Agaricineae</taxon>
        <taxon>Strophariaceae</taxon>
        <taxon>Psilocybe</taxon>
    </lineage>
</organism>
<name>A0A409WV28_PSICY</name>
<gene>
    <name evidence="2" type="ORF">CVT25_008334</name>
</gene>
<sequence>MSRPSPSPSGSSSSSATPPPQVASKKKTSAKTSAKTKKADTGRNEGVNQNWAYTPPSGAVLVKGDDVNGGEFDWDRINNDEDLELWLIRVPESVKPKYLENLKVDVPSSSASSCIGTLKRKHTAFDIWSVGDDDSQPVGGEEIKSLTCLLPRSSKKGKLYPISKPIAHHIVVTAQPVTPTLPPNGESLQYQNPPRHSYPKEILKHRFMPYGSIVNANNDVTEMEVDAVQAPQPLPSPKKKRTKAADVSITNEETPMAELDVEVKKTKGKKRKGEPGDALETSAKKTKKSKVA</sequence>
<evidence type="ECO:0000313" key="3">
    <source>
        <dbReference type="Proteomes" id="UP000283269"/>
    </source>
</evidence>
<accession>A0A409WV28</accession>
<dbReference type="AlphaFoldDB" id="A0A409WV28"/>
<dbReference type="GO" id="GO:0006360">
    <property type="term" value="P:transcription by RNA polymerase I"/>
    <property type="evidence" value="ECO:0007669"/>
    <property type="project" value="InterPro"/>
</dbReference>
<dbReference type="Proteomes" id="UP000283269">
    <property type="component" value="Unassembled WGS sequence"/>
</dbReference>
<dbReference type="InterPro" id="IPR013240">
    <property type="entry name" value="DNA-dir_RNA_pol1_su_RPA34"/>
</dbReference>
<evidence type="ECO:0000313" key="2">
    <source>
        <dbReference type="EMBL" id="PPQ82373.1"/>
    </source>
</evidence>
<keyword evidence="3" id="KW-1185">Reference proteome</keyword>
<evidence type="ECO:0000256" key="1">
    <source>
        <dbReference type="SAM" id="MobiDB-lite"/>
    </source>
</evidence>
<dbReference type="Gene3D" id="6.20.250.70">
    <property type="match status" value="1"/>
</dbReference>
<feature type="compositionally biased region" description="Low complexity" evidence="1">
    <location>
        <begin position="1"/>
        <end position="16"/>
    </location>
</feature>
<dbReference type="OrthoDB" id="76224at2759"/>
<feature type="region of interest" description="Disordered" evidence="1">
    <location>
        <begin position="229"/>
        <end position="292"/>
    </location>
</feature>
<reference evidence="2 3" key="1">
    <citation type="journal article" date="2018" name="Evol. Lett.">
        <title>Horizontal gene cluster transfer increased hallucinogenic mushroom diversity.</title>
        <authorList>
            <person name="Reynolds H.T."/>
            <person name="Vijayakumar V."/>
            <person name="Gluck-Thaler E."/>
            <person name="Korotkin H.B."/>
            <person name="Matheny P.B."/>
            <person name="Slot J.C."/>
        </authorList>
    </citation>
    <scope>NUCLEOTIDE SEQUENCE [LARGE SCALE GENOMIC DNA]</scope>
    <source>
        <strain evidence="2 3">2631</strain>
    </source>
</reference>
<protein>
    <submittedName>
        <fullName evidence="2">Uncharacterized protein</fullName>
    </submittedName>
</protein>